<name>A0A0L0S3J9_ALLM3</name>
<evidence type="ECO:0000259" key="2">
    <source>
        <dbReference type="Pfam" id="PF05018"/>
    </source>
</evidence>
<dbReference type="PANTHER" id="PTHR12458">
    <property type="entry name" value="ORF PROTEIN"/>
    <property type="match status" value="1"/>
</dbReference>
<evidence type="ECO:0000256" key="1">
    <source>
        <dbReference type="SAM" id="MobiDB-lite"/>
    </source>
</evidence>
<dbReference type="Pfam" id="PF05018">
    <property type="entry name" value="CFA20_dom"/>
    <property type="match status" value="1"/>
</dbReference>
<reference evidence="3 4" key="1">
    <citation type="submission" date="2009-11" db="EMBL/GenBank/DDBJ databases">
        <title>Annotation of Allomyces macrogynus ATCC 38327.</title>
        <authorList>
            <consortium name="The Broad Institute Genome Sequencing Platform"/>
            <person name="Russ C."/>
            <person name="Cuomo C."/>
            <person name="Burger G."/>
            <person name="Gray M.W."/>
            <person name="Holland P.W.H."/>
            <person name="King N."/>
            <person name="Lang F.B.F."/>
            <person name="Roger A.J."/>
            <person name="Ruiz-Trillo I."/>
            <person name="Young S.K."/>
            <person name="Zeng Q."/>
            <person name="Gargeya S."/>
            <person name="Fitzgerald M."/>
            <person name="Haas B."/>
            <person name="Abouelleil A."/>
            <person name="Alvarado L."/>
            <person name="Arachchi H.M."/>
            <person name="Berlin A."/>
            <person name="Chapman S.B."/>
            <person name="Gearin G."/>
            <person name="Goldberg J."/>
            <person name="Griggs A."/>
            <person name="Gujja S."/>
            <person name="Hansen M."/>
            <person name="Heiman D."/>
            <person name="Howarth C."/>
            <person name="Larimer J."/>
            <person name="Lui A."/>
            <person name="MacDonald P.J.P."/>
            <person name="McCowen C."/>
            <person name="Montmayeur A."/>
            <person name="Murphy C."/>
            <person name="Neiman D."/>
            <person name="Pearson M."/>
            <person name="Priest M."/>
            <person name="Roberts A."/>
            <person name="Saif S."/>
            <person name="Shea T."/>
            <person name="Sisk P."/>
            <person name="Stolte C."/>
            <person name="Sykes S."/>
            <person name="Wortman J."/>
            <person name="Nusbaum C."/>
            <person name="Birren B."/>
        </authorList>
    </citation>
    <scope>NUCLEOTIDE SEQUENCE [LARGE SCALE GENOMIC DNA]</scope>
    <source>
        <strain evidence="3 4">ATCC 38327</strain>
    </source>
</reference>
<dbReference type="InterPro" id="IPR040441">
    <property type="entry name" value="CFA20/CFAP20DC"/>
</dbReference>
<accession>A0A0L0S3J9</accession>
<organism evidence="3 4">
    <name type="scientific">Allomyces macrogynus (strain ATCC 38327)</name>
    <name type="common">Allomyces javanicus var. macrogynus</name>
    <dbReference type="NCBI Taxonomy" id="578462"/>
    <lineage>
        <taxon>Eukaryota</taxon>
        <taxon>Fungi</taxon>
        <taxon>Fungi incertae sedis</taxon>
        <taxon>Blastocladiomycota</taxon>
        <taxon>Blastocladiomycetes</taxon>
        <taxon>Blastocladiales</taxon>
        <taxon>Blastocladiaceae</taxon>
        <taxon>Allomyces</taxon>
    </lineage>
</organism>
<dbReference type="STRING" id="578462.A0A0L0S3J9"/>
<reference evidence="4" key="2">
    <citation type="submission" date="2009-11" db="EMBL/GenBank/DDBJ databases">
        <title>The Genome Sequence of Allomyces macrogynus strain ATCC 38327.</title>
        <authorList>
            <consortium name="The Broad Institute Genome Sequencing Platform"/>
            <person name="Russ C."/>
            <person name="Cuomo C."/>
            <person name="Shea T."/>
            <person name="Young S.K."/>
            <person name="Zeng Q."/>
            <person name="Koehrsen M."/>
            <person name="Haas B."/>
            <person name="Borodovsky M."/>
            <person name="Guigo R."/>
            <person name="Alvarado L."/>
            <person name="Berlin A."/>
            <person name="Borenstein D."/>
            <person name="Chen Z."/>
            <person name="Engels R."/>
            <person name="Freedman E."/>
            <person name="Gellesch M."/>
            <person name="Goldberg J."/>
            <person name="Griggs A."/>
            <person name="Gujja S."/>
            <person name="Heiman D."/>
            <person name="Hepburn T."/>
            <person name="Howarth C."/>
            <person name="Jen D."/>
            <person name="Larson L."/>
            <person name="Lewis B."/>
            <person name="Mehta T."/>
            <person name="Park D."/>
            <person name="Pearson M."/>
            <person name="Roberts A."/>
            <person name="Saif S."/>
            <person name="Shenoy N."/>
            <person name="Sisk P."/>
            <person name="Stolte C."/>
            <person name="Sykes S."/>
            <person name="Walk T."/>
            <person name="White J."/>
            <person name="Yandava C."/>
            <person name="Burger G."/>
            <person name="Gray M.W."/>
            <person name="Holland P.W.H."/>
            <person name="King N."/>
            <person name="Lang F.B.F."/>
            <person name="Roger A.J."/>
            <person name="Ruiz-Trillo I."/>
            <person name="Lander E."/>
            <person name="Nusbaum C."/>
        </authorList>
    </citation>
    <scope>NUCLEOTIDE SEQUENCE [LARGE SCALE GENOMIC DNA]</scope>
    <source>
        <strain evidence="4">ATCC 38327</strain>
    </source>
</reference>
<keyword evidence="4" id="KW-1185">Reference proteome</keyword>
<feature type="compositionally biased region" description="Low complexity" evidence="1">
    <location>
        <begin position="327"/>
        <end position="343"/>
    </location>
</feature>
<evidence type="ECO:0000313" key="4">
    <source>
        <dbReference type="Proteomes" id="UP000054350"/>
    </source>
</evidence>
<dbReference type="InterPro" id="IPR007714">
    <property type="entry name" value="CFA20_dom"/>
</dbReference>
<dbReference type="eggNOG" id="KOG3213">
    <property type="taxonomic scope" value="Eukaryota"/>
</dbReference>
<dbReference type="EMBL" id="GG745331">
    <property type="protein sequence ID" value="KNE57137.1"/>
    <property type="molecule type" value="Genomic_DNA"/>
</dbReference>
<protein>
    <recommendedName>
        <fullName evidence="2">CFA20 domain-containing protein</fullName>
    </recommendedName>
</protein>
<dbReference type="Proteomes" id="UP000054350">
    <property type="component" value="Unassembled WGS sequence"/>
</dbReference>
<proteinExistence type="predicted"/>
<feature type="domain" description="CFA20" evidence="2">
    <location>
        <begin position="15"/>
        <end position="194"/>
    </location>
</feature>
<gene>
    <name evidence="3" type="ORF">AMAG_02886</name>
</gene>
<sequence length="542" mass="57394">MSSSLAPLFKGLPHVALLSNQGSSPLAQWSVVASTGRPLSDQLSHHVKRVYERDLKGYCIHVGSQSIKLEYSCKGALHPYLALQMWVPHDCKKLTIELGVVDVMGSTKTSSKRRLFLSTVTKEPKTTPLHALIPIDSLIPRDTWTTLLIDLNDIISSLYRNCTFRTLDFISIQGDNIKLRTILTLKDVLAPSSTPSSTVPGTPTSELAAEATTRADLFFQHVTAAELDTNVFPKQFAFPYTLASPAWTLVRGTPAKCTQLATRLKKTDSGMSISETPTTATPADPAAAQLHAALARIDLASRRRGGLSRMNSTTSVGSGIPLPPPTASAATSTAAAPPASLPAGWGPRIRSRPPSSGISPPSAAARRSPATTATTGRIALAPLAPLAHAPAVPRMSPAATVTPPAPAVHDDEFDREVMLVVRHATAKRGASAGSVRSQWSAHAPAATAAAAAGGGHVPLAVDEYESEPEDMDDNEEDDVHAVGLSPHKTIQTRTADAVVESDEESVELVFDAQLNCYYDPATGKYYNVMGDETEEVVGGASA</sequence>
<dbReference type="VEuPathDB" id="FungiDB:AMAG_02886"/>
<feature type="region of interest" description="Disordered" evidence="1">
    <location>
        <begin position="304"/>
        <end position="373"/>
    </location>
</feature>
<evidence type="ECO:0000313" key="3">
    <source>
        <dbReference type="EMBL" id="KNE57137.1"/>
    </source>
</evidence>
<dbReference type="AlphaFoldDB" id="A0A0L0S3J9"/>
<feature type="compositionally biased region" description="Low complexity" evidence="1">
    <location>
        <begin position="352"/>
        <end position="373"/>
    </location>
</feature>
<dbReference type="OrthoDB" id="10261083at2759"/>